<feature type="chain" id="PRO_5040163298" description="DUF5648 domain-containing protein" evidence="1">
    <location>
        <begin position="20"/>
        <end position="181"/>
    </location>
</feature>
<reference evidence="3" key="1">
    <citation type="submission" date="2020-11" db="EMBL/GenBank/DDBJ databases">
        <authorList>
            <consortium name="DOE Joint Genome Institute"/>
            <person name="Ahrendt S."/>
            <person name="Riley R."/>
            <person name="Andreopoulos W."/>
            <person name="LaButti K."/>
            <person name="Pangilinan J."/>
            <person name="Ruiz-duenas F.J."/>
            <person name="Barrasa J.M."/>
            <person name="Sanchez-Garcia M."/>
            <person name="Camarero S."/>
            <person name="Miyauchi S."/>
            <person name="Serrano A."/>
            <person name="Linde D."/>
            <person name="Babiker R."/>
            <person name="Drula E."/>
            <person name="Ayuso-Fernandez I."/>
            <person name="Pacheco R."/>
            <person name="Padilla G."/>
            <person name="Ferreira P."/>
            <person name="Barriuso J."/>
            <person name="Kellner H."/>
            <person name="Castanera R."/>
            <person name="Alfaro M."/>
            <person name="Ramirez L."/>
            <person name="Pisabarro A.G."/>
            <person name="Kuo A."/>
            <person name="Tritt A."/>
            <person name="Lipzen A."/>
            <person name="He G."/>
            <person name="Yan M."/>
            <person name="Ng V."/>
            <person name="Cullen D."/>
            <person name="Martin F."/>
            <person name="Rosso M.-N."/>
            <person name="Henrissat B."/>
            <person name="Hibbett D."/>
            <person name="Martinez A.T."/>
            <person name="Grigoriev I.V."/>
        </authorList>
    </citation>
    <scope>NUCLEOTIDE SEQUENCE</scope>
    <source>
        <strain evidence="3">AH 44721</strain>
    </source>
</reference>
<evidence type="ECO:0000313" key="3">
    <source>
        <dbReference type="EMBL" id="KAF8873670.1"/>
    </source>
</evidence>
<proteinExistence type="predicted"/>
<keyword evidence="1" id="KW-0732">Signal</keyword>
<dbReference type="OrthoDB" id="9971254at2759"/>
<organism evidence="3 4">
    <name type="scientific">Gymnopilus junonius</name>
    <name type="common">Spectacular rustgill mushroom</name>
    <name type="synonym">Gymnopilus spectabilis subsp. junonius</name>
    <dbReference type="NCBI Taxonomy" id="109634"/>
    <lineage>
        <taxon>Eukaryota</taxon>
        <taxon>Fungi</taxon>
        <taxon>Dikarya</taxon>
        <taxon>Basidiomycota</taxon>
        <taxon>Agaricomycotina</taxon>
        <taxon>Agaricomycetes</taxon>
        <taxon>Agaricomycetidae</taxon>
        <taxon>Agaricales</taxon>
        <taxon>Agaricineae</taxon>
        <taxon>Hymenogastraceae</taxon>
        <taxon>Gymnopilus</taxon>
    </lineage>
</organism>
<feature type="signal peptide" evidence="1">
    <location>
        <begin position="1"/>
        <end position="19"/>
    </location>
</feature>
<dbReference type="EMBL" id="JADNYJ010000231">
    <property type="protein sequence ID" value="KAF8873670.1"/>
    <property type="molecule type" value="Genomic_DNA"/>
</dbReference>
<evidence type="ECO:0000313" key="4">
    <source>
        <dbReference type="Proteomes" id="UP000724874"/>
    </source>
</evidence>
<dbReference type="Proteomes" id="UP000724874">
    <property type="component" value="Unassembled WGS sequence"/>
</dbReference>
<accession>A0A9P5N9Y5</accession>
<name>A0A9P5N9Y5_GYMJU</name>
<protein>
    <recommendedName>
        <fullName evidence="2">DUF5648 domain-containing protein</fullName>
    </recommendedName>
</protein>
<evidence type="ECO:0000256" key="1">
    <source>
        <dbReference type="SAM" id="SignalP"/>
    </source>
</evidence>
<sequence>MKGFLFAVLSFNILGGISSTAEYLKIQHRESNTCADPNLTQTYTQAYSPSQTAHAIDVIYDFVNANAHGTDWQIQRDTFLAWRTPQEFTVPLYVLNNPTTHDFIYLMSTDGMVPTASAFNVGSIIAYVYPTQICGSVPLFALFQDVVSDHWYTTGQTERAGFVESGWIDSGIAAYVLPLSS</sequence>
<dbReference type="Pfam" id="PF18885">
    <property type="entry name" value="DUF5648"/>
    <property type="match status" value="1"/>
</dbReference>
<dbReference type="AlphaFoldDB" id="A0A9P5N9Y5"/>
<gene>
    <name evidence="3" type="ORF">CPB84DRAFT_1798216</name>
</gene>
<comment type="caution">
    <text evidence="3">The sequence shown here is derived from an EMBL/GenBank/DDBJ whole genome shotgun (WGS) entry which is preliminary data.</text>
</comment>
<feature type="domain" description="DUF5648" evidence="2">
    <location>
        <begin position="45"/>
        <end position="177"/>
    </location>
</feature>
<keyword evidence="4" id="KW-1185">Reference proteome</keyword>
<dbReference type="InterPro" id="IPR043708">
    <property type="entry name" value="DUF5648"/>
</dbReference>
<evidence type="ECO:0000259" key="2">
    <source>
        <dbReference type="Pfam" id="PF18885"/>
    </source>
</evidence>